<proteinExistence type="predicted"/>
<feature type="region of interest" description="Disordered" evidence="1">
    <location>
        <begin position="666"/>
        <end position="685"/>
    </location>
</feature>
<evidence type="ECO:0000256" key="1">
    <source>
        <dbReference type="SAM" id="MobiDB-lite"/>
    </source>
</evidence>
<reference evidence="2" key="1">
    <citation type="submission" date="2021-06" db="EMBL/GenBank/DDBJ databases">
        <authorList>
            <person name="Kallberg Y."/>
            <person name="Tangrot J."/>
            <person name="Rosling A."/>
        </authorList>
    </citation>
    <scope>NUCLEOTIDE SEQUENCE</scope>
    <source>
        <strain evidence="2">MA453B</strain>
    </source>
</reference>
<feature type="non-terminal residue" evidence="2">
    <location>
        <position position="1"/>
    </location>
</feature>
<dbReference type="EMBL" id="CAJVPY010000582">
    <property type="protein sequence ID" value="CAG8481471.1"/>
    <property type="molecule type" value="Genomic_DNA"/>
</dbReference>
<evidence type="ECO:0000313" key="2">
    <source>
        <dbReference type="EMBL" id="CAG8481471.1"/>
    </source>
</evidence>
<dbReference type="OrthoDB" id="2386367at2759"/>
<name>A0A9N8W8Z7_9GLOM</name>
<protein>
    <submittedName>
        <fullName evidence="2">23625_t:CDS:1</fullName>
    </submittedName>
</protein>
<keyword evidence="3" id="KW-1185">Reference proteome</keyword>
<evidence type="ECO:0000313" key="3">
    <source>
        <dbReference type="Proteomes" id="UP000789405"/>
    </source>
</evidence>
<comment type="caution">
    <text evidence="2">The sequence shown here is derived from an EMBL/GenBank/DDBJ whole genome shotgun (WGS) entry which is preliminary data.</text>
</comment>
<dbReference type="Gene3D" id="3.40.50.300">
    <property type="entry name" value="P-loop containing nucleotide triphosphate hydrolases"/>
    <property type="match status" value="1"/>
</dbReference>
<sequence>NDCNVEKFKQYIEEIDLRICQQEEAIIIIGETREGKSTILNYLIGIPLFGKRSAGRFKIYANDSPNGAKISAGSVSQTSLPSKHGEYWDCPGFGDTRSSIQDIVNAYSIYMLAKCVKKLKILVVVSENTIQEESKKKFLNLIKNVGEIFKNNDDLVQGLCLLVTKNKDLDSKAMTEILDELIKERENQTNFSSSQRTILEFLSSHDNQIAFFNAPNREGPISDDDKNSILETIRNTSYIKDPEPNIYTISESELFIRDLIKKFHIDIEKLILKFCLKIQNYLEELIDKHRGTIKELRKFLTELSDKLEIIFKDPHRFEDDLCRIVSITEHLQKNDIKEEISKKISQLNFIKLVKPKSLEFQGNTDSLCSLISKPIQDINTLTTLPSKKECKQGQVLTIKGIIIGTEDLISVSNYQRFSEINVYCLNSLFIDEDIIAPGVNLSFISPRWYVIGKRRINLQGLSGPSHKTSKAKNGKTDQRGAKIEVENINKEKEASKEMNGENGLPGLPGHNGGHFYAIGNYFFDLSSLTINVSGGNGGQGQDGGDGAKGLSGSDHVKTFVEERLEKVLASRLKLSGDSRQKIANLFNPTMLSIKGNSDSAATANLLKRTILLNDMYLETYEACDKGQKGGNGGQGGKGGYKGNTGSVMFANYDSLVEKPVVLKREGKDGINGKRGSPGSGGRNGHTYRGIYLSEKVLPGLRGYKELNTQSTESTNGISEPARAFGVAGSTALMVFNGVCETAVQGGTVISGRAIGGIVTAGASFAFTAQALASIVSSHFSSGWEKKPYIVPNVEFASEGKSIILSNNTNIIRPSDNSPINEKACERNSNYNQFYAKKKDQKFIQKLQYSGEEKEL</sequence>
<organism evidence="2 3">
    <name type="scientific">Dentiscutata erythropus</name>
    <dbReference type="NCBI Taxonomy" id="1348616"/>
    <lineage>
        <taxon>Eukaryota</taxon>
        <taxon>Fungi</taxon>
        <taxon>Fungi incertae sedis</taxon>
        <taxon>Mucoromycota</taxon>
        <taxon>Glomeromycotina</taxon>
        <taxon>Glomeromycetes</taxon>
        <taxon>Diversisporales</taxon>
        <taxon>Gigasporaceae</taxon>
        <taxon>Dentiscutata</taxon>
    </lineage>
</organism>
<dbReference type="InterPro" id="IPR027417">
    <property type="entry name" value="P-loop_NTPase"/>
</dbReference>
<dbReference type="AlphaFoldDB" id="A0A9N8W8Z7"/>
<dbReference type="Proteomes" id="UP000789405">
    <property type="component" value="Unassembled WGS sequence"/>
</dbReference>
<accession>A0A9N8W8Z7</accession>
<dbReference type="SUPFAM" id="SSF52540">
    <property type="entry name" value="P-loop containing nucleoside triphosphate hydrolases"/>
    <property type="match status" value="1"/>
</dbReference>
<gene>
    <name evidence="2" type="ORF">DERYTH_LOCUS1948</name>
</gene>